<dbReference type="SUPFAM" id="SSF53383">
    <property type="entry name" value="PLP-dependent transferases"/>
    <property type="match status" value="1"/>
</dbReference>
<dbReference type="CDD" id="cd00609">
    <property type="entry name" value="AAT_like"/>
    <property type="match status" value="1"/>
</dbReference>
<comment type="cofactor">
    <cofactor evidence="1">
        <name>pyridoxal 5'-phosphate</name>
        <dbReference type="ChEBI" id="CHEBI:597326"/>
    </cofactor>
</comment>
<evidence type="ECO:0000256" key="1">
    <source>
        <dbReference type="ARBA" id="ARBA00001933"/>
    </source>
</evidence>
<protein>
    <recommendedName>
        <fullName evidence="6">Aminotransferase class I/classII large domain-containing protein</fullName>
    </recommendedName>
</protein>
<dbReference type="Gene3D" id="3.90.1150.10">
    <property type="entry name" value="Aspartate Aminotransferase, domain 1"/>
    <property type="match status" value="1"/>
</dbReference>
<organism evidence="7">
    <name type="scientific">uncultured Desulfobacteraceae bacterium</name>
    <dbReference type="NCBI Taxonomy" id="218296"/>
    <lineage>
        <taxon>Bacteria</taxon>
        <taxon>Pseudomonadati</taxon>
        <taxon>Thermodesulfobacteriota</taxon>
        <taxon>Desulfobacteria</taxon>
        <taxon>Desulfobacterales</taxon>
        <taxon>Desulfobacteraceae</taxon>
        <taxon>environmental samples</taxon>
    </lineage>
</organism>
<comment type="similarity">
    <text evidence="2">Belongs to the class-I pyridoxal-phosphate-dependent aminotransferase family.</text>
</comment>
<dbReference type="PANTHER" id="PTHR46383:SF1">
    <property type="entry name" value="ASPARTATE AMINOTRANSFERASE"/>
    <property type="match status" value="1"/>
</dbReference>
<keyword evidence="4" id="KW-0808">Transferase</keyword>
<dbReference type="Pfam" id="PF00155">
    <property type="entry name" value="Aminotran_1_2"/>
    <property type="match status" value="1"/>
</dbReference>
<dbReference type="GO" id="GO:0006520">
    <property type="term" value="P:amino acid metabolic process"/>
    <property type="evidence" value="ECO:0007669"/>
    <property type="project" value="InterPro"/>
</dbReference>
<sequence length="439" mass="48823">MNPIAKELNETIRSGNMNVYDMLSEVGQKLFFPKGILSQSAEAKEKAHRINATIGIAKEDGDIMCFPSVKNAMGDVRPEESLTYAPSFGIPALRGAWRKSLFEKNPSLEGKNVSLPVATCGITHSISIFADMWLDPGDVVIAPEMMWGNYNMILNVRKNVRLSHYELFSQNRGLNLEAFENQIKAEASKNKKITVLLNFPQNPSGYTATKEEGEAIVRILTQTAEAGSHVLAVFDDAYFGLFYEDSAMRESLFARLCDAHPRLLAAKLDGATKENYVWGLRVGFVTYGCPADGDPAAFYEALEKKTAGCVRGNISNASHLSQTLVLKSMNSESYAAEKREKYDTLKKRAMKVKEVLKNEKYADAWEPYPFNSGYFMCLKLKTVDAETLRVHLLDQYGVGLISMGKTDLRVAFSCLDEKDVTDLFETIFAGVRDLESGSK</sequence>
<dbReference type="InterPro" id="IPR004839">
    <property type="entry name" value="Aminotransferase_I/II_large"/>
</dbReference>
<dbReference type="InterPro" id="IPR050596">
    <property type="entry name" value="AspAT/PAT-like"/>
</dbReference>
<accession>A0A484HBL9</accession>
<evidence type="ECO:0000256" key="3">
    <source>
        <dbReference type="ARBA" id="ARBA00022576"/>
    </source>
</evidence>
<dbReference type="InterPro" id="IPR015421">
    <property type="entry name" value="PyrdxlP-dep_Trfase_major"/>
</dbReference>
<dbReference type="Gene3D" id="3.40.640.10">
    <property type="entry name" value="Type I PLP-dependent aspartate aminotransferase-like (Major domain)"/>
    <property type="match status" value="1"/>
</dbReference>
<keyword evidence="5" id="KW-0663">Pyridoxal phosphate</keyword>
<dbReference type="InterPro" id="IPR015422">
    <property type="entry name" value="PyrdxlP-dep_Trfase_small"/>
</dbReference>
<gene>
    <name evidence="7" type="ORF">EPICR_10200</name>
</gene>
<dbReference type="PANTHER" id="PTHR46383">
    <property type="entry name" value="ASPARTATE AMINOTRANSFERASE"/>
    <property type="match status" value="1"/>
</dbReference>
<dbReference type="InterPro" id="IPR015424">
    <property type="entry name" value="PyrdxlP-dep_Trfase"/>
</dbReference>
<evidence type="ECO:0000256" key="5">
    <source>
        <dbReference type="ARBA" id="ARBA00022898"/>
    </source>
</evidence>
<evidence type="ECO:0000313" key="7">
    <source>
        <dbReference type="EMBL" id="VEN72701.1"/>
    </source>
</evidence>
<proteinExistence type="inferred from homology"/>
<dbReference type="GO" id="GO:0008483">
    <property type="term" value="F:transaminase activity"/>
    <property type="evidence" value="ECO:0007669"/>
    <property type="project" value="UniProtKB-KW"/>
</dbReference>
<evidence type="ECO:0000256" key="2">
    <source>
        <dbReference type="ARBA" id="ARBA00007441"/>
    </source>
</evidence>
<dbReference type="EMBL" id="CAACVI010000001">
    <property type="protein sequence ID" value="VEN72701.1"/>
    <property type="molecule type" value="Genomic_DNA"/>
</dbReference>
<name>A0A484HBL9_9BACT</name>
<dbReference type="GO" id="GO:0030170">
    <property type="term" value="F:pyridoxal phosphate binding"/>
    <property type="evidence" value="ECO:0007669"/>
    <property type="project" value="InterPro"/>
</dbReference>
<evidence type="ECO:0000259" key="6">
    <source>
        <dbReference type="Pfam" id="PF00155"/>
    </source>
</evidence>
<dbReference type="NCBIfam" id="NF006388">
    <property type="entry name" value="PRK08637.1"/>
    <property type="match status" value="1"/>
</dbReference>
<dbReference type="AlphaFoldDB" id="A0A484HBL9"/>
<feature type="domain" description="Aminotransferase class I/classII large" evidence="6">
    <location>
        <begin position="58"/>
        <end position="427"/>
    </location>
</feature>
<reference evidence="7" key="1">
    <citation type="submission" date="2019-01" db="EMBL/GenBank/DDBJ databases">
        <authorList>
            <consortium name="Genoscope - CEA"/>
            <person name="William W."/>
        </authorList>
    </citation>
    <scope>NUCLEOTIDE SEQUENCE</scope>
    <source>
        <strain evidence="7">CR-1</strain>
    </source>
</reference>
<evidence type="ECO:0000256" key="4">
    <source>
        <dbReference type="ARBA" id="ARBA00022679"/>
    </source>
</evidence>
<keyword evidence="3" id="KW-0032">Aminotransferase</keyword>